<name>A0ABM3LR64_BICAN</name>
<protein>
    <submittedName>
        <fullName evidence="2">Uncharacterized protein LOC112058463</fullName>
    </submittedName>
</protein>
<dbReference type="RefSeq" id="XP_052741562.1">
    <property type="nucleotide sequence ID" value="XM_052885602.1"/>
</dbReference>
<reference evidence="2" key="2">
    <citation type="submission" date="2025-08" db="UniProtKB">
        <authorList>
            <consortium name="RefSeq"/>
        </authorList>
    </citation>
    <scope>IDENTIFICATION</scope>
</reference>
<keyword evidence="1" id="KW-1185">Reference proteome</keyword>
<gene>
    <name evidence="2" type="primary">LOC112058463</name>
</gene>
<dbReference type="Proteomes" id="UP001652582">
    <property type="component" value="Chromosome 2"/>
</dbReference>
<accession>A0ABM3LR64</accession>
<organism evidence="1 2">
    <name type="scientific">Bicyclus anynana</name>
    <name type="common">Squinting bush brown butterfly</name>
    <dbReference type="NCBI Taxonomy" id="110368"/>
    <lineage>
        <taxon>Eukaryota</taxon>
        <taxon>Metazoa</taxon>
        <taxon>Ecdysozoa</taxon>
        <taxon>Arthropoda</taxon>
        <taxon>Hexapoda</taxon>
        <taxon>Insecta</taxon>
        <taxon>Pterygota</taxon>
        <taxon>Neoptera</taxon>
        <taxon>Endopterygota</taxon>
        <taxon>Lepidoptera</taxon>
        <taxon>Glossata</taxon>
        <taxon>Ditrysia</taxon>
        <taxon>Papilionoidea</taxon>
        <taxon>Nymphalidae</taxon>
        <taxon>Satyrinae</taxon>
        <taxon>Satyrini</taxon>
        <taxon>Mycalesina</taxon>
        <taxon>Bicyclus</taxon>
    </lineage>
</organism>
<evidence type="ECO:0000313" key="1">
    <source>
        <dbReference type="Proteomes" id="UP001652582"/>
    </source>
</evidence>
<dbReference type="GeneID" id="112058463"/>
<reference evidence="1" key="1">
    <citation type="submission" date="2025-05" db="UniProtKB">
        <authorList>
            <consortium name="RefSeq"/>
        </authorList>
    </citation>
    <scope>NUCLEOTIDE SEQUENCE [LARGE SCALE GENOMIC DNA]</scope>
</reference>
<evidence type="ECO:0000313" key="2">
    <source>
        <dbReference type="RefSeq" id="XP_052741562.1"/>
    </source>
</evidence>
<proteinExistence type="predicted"/>
<sequence length="279" mass="32046">MCAAGIVGRCTKDTLKLEQYHLVREASDVARSLFLSGRVGYDQLKNKSVHAVDTFLDLVDILNDEMAKRLRGAIIKFYKIKYFHDFTNYVITLEEMIDIAEHCLEEPAEKIAQLRSDFHILIDNFRDVRHFPTIDRCRDELPDEVAAAHCILHQAVLFNETMQENLASLVEIKTKQHARKMNASLYEVQRCLDAFVPNLFDQLLVDAYTEKSGYLKVVNASIEDLMKDKWRGSEEALFPTKWSPLVEILKQKSMTSQSLLVTLLSANLTSNDIIKTLYK</sequence>